<evidence type="ECO:0000256" key="1">
    <source>
        <dbReference type="SAM" id="Phobius"/>
    </source>
</evidence>
<evidence type="ECO:0000313" key="2">
    <source>
        <dbReference type="EMBL" id="GLI26405.1"/>
    </source>
</evidence>
<organism evidence="2 3">
    <name type="scientific">Agromyces rhizosphaerae</name>
    <dbReference type="NCBI Taxonomy" id="88374"/>
    <lineage>
        <taxon>Bacteria</taxon>
        <taxon>Bacillati</taxon>
        <taxon>Actinomycetota</taxon>
        <taxon>Actinomycetes</taxon>
        <taxon>Micrococcales</taxon>
        <taxon>Microbacteriaceae</taxon>
        <taxon>Agromyces</taxon>
    </lineage>
</organism>
<proteinExistence type="predicted"/>
<protein>
    <submittedName>
        <fullName evidence="2">Uncharacterized protein</fullName>
    </submittedName>
</protein>
<dbReference type="RefSeq" id="WP_281882402.1">
    <property type="nucleotide sequence ID" value="NZ_BSDP01000001.1"/>
</dbReference>
<feature type="transmembrane region" description="Helical" evidence="1">
    <location>
        <begin position="12"/>
        <end position="33"/>
    </location>
</feature>
<dbReference type="AlphaFoldDB" id="A0A9W6CVE7"/>
<name>A0A9W6CVE7_9MICO</name>
<accession>A0A9W6CVE7</accession>
<keyword evidence="3" id="KW-1185">Reference proteome</keyword>
<reference evidence="2" key="1">
    <citation type="submission" date="2022-12" db="EMBL/GenBank/DDBJ databases">
        <title>Reference genome sequencing for broad-spectrum identification of bacterial and archaeal isolates by mass spectrometry.</title>
        <authorList>
            <person name="Sekiguchi Y."/>
            <person name="Tourlousse D.M."/>
        </authorList>
    </citation>
    <scope>NUCLEOTIDE SEQUENCE</scope>
    <source>
        <strain evidence="2">14</strain>
    </source>
</reference>
<feature type="transmembrane region" description="Helical" evidence="1">
    <location>
        <begin position="39"/>
        <end position="56"/>
    </location>
</feature>
<sequence length="98" mass="10111">MSDDSATSTDQPVPVLGISALIAATLGSIFAAIPPYLLFLGWILLATAYVLAFMALQRPEPRRRPAILAIVVALAGMGVAVYVAVVGVTSGTFVEPPA</sequence>
<dbReference type="EMBL" id="BSDP01000001">
    <property type="protein sequence ID" value="GLI26405.1"/>
    <property type="molecule type" value="Genomic_DNA"/>
</dbReference>
<gene>
    <name evidence="2" type="ORF">ARHIZOSPH14_06470</name>
</gene>
<dbReference type="Proteomes" id="UP001144396">
    <property type="component" value="Unassembled WGS sequence"/>
</dbReference>
<keyword evidence="1" id="KW-0472">Membrane</keyword>
<keyword evidence="1" id="KW-1133">Transmembrane helix</keyword>
<comment type="caution">
    <text evidence="2">The sequence shown here is derived from an EMBL/GenBank/DDBJ whole genome shotgun (WGS) entry which is preliminary data.</text>
</comment>
<feature type="transmembrane region" description="Helical" evidence="1">
    <location>
        <begin position="68"/>
        <end position="94"/>
    </location>
</feature>
<evidence type="ECO:0000313" key="3">
    <source>
        <dbReference type="Proteomes" id="UP001144396"/>
    </source>
</evidence>
<keyword evidence="1" id="KW-0812">Transmembrane</keyword>